<name>A0A6A0AI32_HAELA</name>
<dbReference type="GO" id="GO:0043111">
    <property type="term" value="P:replication fork arrest"/>
    <property type="evidence" value="ECO:0007669"/>
    <property type="project" value="TreeGrafter"/>
</dbReference>
<dbReference type="GO" id="GO:0003677">
    <property type="term" value="F:DNA binding"/>
    <property type="evidence" value="ECO:0007669"/>
    <property type="project" value="TreeGrafter"/>
</dbReference>
<dbReference type="InterPro" id="IPR012923">
    <property type="entry name" value="Csm3"/>
</dbReference>
<evidence type="ECO:0000256" key="7">
    <source>
        <dbReference type="SAM" id="MobiDB-lite"/>
    </source>
</evidence>
<feature type="compositionally biased region" description="Acidic residues" evidence="7">
    <location>
        <begin position="1"/>
        <end position="19"/>
    </location>
</feature>
<evidence type="ECO:0000256" key="2">
    <source>
        <dbReference type="ARBA" id="ARBA00006075"/>
    </source>
</evidence>
<evidence type="ECO:0000256" key="1">
    <source>
        <dbReference type="ARBA" id="ARBA00004123"/>
    </source>
</evidence>
<evidence type="ECO:0000259" key="8">
    <source>
        <dbReference type="Pfam" id="PF07962"/>
    </source>
</evidence>
<keyword evidence="3 6" id="KW-0227">DNA damage</keyword>
<dbReference type="GO" id="GO:0031298">
    <property type="term" value="C:replication fork protection complex"/>
    <property type="evidence" value="ECO:0007669"/>
    <property type="project" value="TreeGrafter"/>
</dbReference>
<evidence type="ECO:0000256" key="5">
    <source>
        <dbReference type="ARBA" id="ARBA00023306"/>
    </source>
</evidence>
<organism evidence="9 10">
    <name type="scientific">Haematococcus lacustris</name>
    <name type="common">Green alga</name>
    <name type="synonym">Haematococcus pluvialis</name>
    <dbReference type="NCBI Taxonomy" id="44745"/>
    <lineage>
        <taxon>Eukaryota</taxon>
        <taxon>Viridiplantae</taxon>
        <taxon>Chlorophyta</taxon>
        <taxon>core chlorophytes</taxon>
        <taxon>Chlorophyceae</taxon>
        <taxon>CS clade</taxon>
        <taxon>Chlamydomonadales</taxon>
        <taxon>Haematococcaceae</taxon>
        <taxon>Haematococcus</taxon>
    </lineage>
</organism>
<dbReference type="PANTHER" id="PTHR13220:SF11">
    <property type="entry name" value="TIMELESS-INTERACTING PROTEIN"/>
    <property type="match status" value="1"/>
</dbReference>
<dbReference type="GO" id="GO:0006974">
    <property type="term" value="P:DNA damage response"/>
    <property type="evidence" value="ECO:0007669"/>
    <property type="project" value="UniProtKB-KW"/>
</dbReference>
<evidence type="ECO:0000256" key="4">
    <source>
        <dbReference type="ARBA" id="ARBA00023242"/>
    </source>
</evidence>
<evidence type="ECO:0000313" key="9">
    <source>
        <dbReference type="EMBL" id="GFH32278.1"/>
    </source>
</evidence>
<comment type="function">
    <text evidence="6">Plays an important role in the control of DNA replication and the maintenance of replication fork stability.</text>
</comment>
<protein>
    <submittedName>
        <fullName evidence="9">Swi3 domain-containing protein</fullName>
    </submittedName>
</protein>
<comment type="similarity">
    <text evidence="2 6">Belongs to the CSM3 family.</text>
</comment>
<keyword evidence="10" id="KW-1185">Reference proteome</keyword>
<gene>
    <name evidence="9" type="ORF">HaLaN_31473</name>
</gene>
<dbReference type="EMBL" id="BLLF01006467">
    <property type="protein sequence ID" value="GFH32278.1"/>
    <property type="molecule type" value="Genomic_DNA"/>
</dbReference>
<comment type="subcellular location">
    <subcellularLocation>
        <location evidence="1 6">Nucleus</location>
    </subcellularLocation>
</comment>
<feature type="domain" description="Chromosome segregation in meiosis protein 3" evidence="8">
    <location>
        <begin position="72"/>
        <end position="149"/>
    </location>
</feature>
<dbReference type="AlphaFoldDB" id="A0A6A0AI32"/>
<comment type="caution">
    <text evidence="9">The sequence shown here is derived from an EMBL/GenBank/DDBJ whole genome shotgun (WGS) entry which is preliminary data.</text>
</comment>
<dbReference type="GO" id="GO:0031297">
    <property type="term" value="P:replication fork processing"/>
    <property type="evidence" value="ECO:0007669"/>
    <property type="project" value="UniProtKB-UniRule"/>
</dbReference>
<proteinExistence type="inferred from homology"/>
<dbReference type="InterPro" id="IPR040038">
    <property type="entry name" value="TIPIN/Csm3/Swi3"/>
</dbReference>
<evidence type="ECO:0000313" key="10">
    <source>
        <dbReference type="Proteomes" id="UP000485058"/>
    </source>
</evidence>
<feature type="compositionally biased region" description="Polar residues" evidence="7">
    <location>
        <begin position="26"/>
        <end position="36"/>
    </location>
</feature>
<reference evidence="9 10" key="1">
    <citation type="submission" date="2020-02" db="EMBL/GenBank/DDBJ databases">
        <title>Draft genome sequence of Haematococcus lacustris strain NIES-144.</title>
        <authorList>
            <person name="Morimoto D."/>
            <person name="Nakagawa S."/>
            <person name="Yoshida T."/>
            <person name="Sawayama S."/>
        </authorList>
    </citation>
    <scope>NUCLEOTIDE SEQUENCE [LARGE SCALE GENOMIC DNA]</scope>
    <source>
        <strain evidence="9 10">NIES-144</strain>
    </source>
</reference>
<dbReference type="PANTHER" id="PTHR13220">
    <property type="entry name" value="TIMELESS INTERACTING-RELATED"/>
    <property type="match status" value="1"/>
</dbReference>
<evidence type="ECO:0000256" key="3">
    <source>
        <dbReference type="ARBA" id="ARBA00022763"/>
    </source>
</evidence>
<keyword evidence="4 6" id="KW-0539">Nucleus</keyword>
<dbReference type="Pfam" id="PF07962">
    <property type="entry name" value="Swi3"/>
    <property type="match status" value="1"/>
</dbReference>
<keyword evidence="5 6" id="KW-0131">Cell cycle</keyword>
<feature type="region of interest" description="Disordered" evidence="7">
    <location>
        <begin position="1"/>
        <end position="67"/>
    </location>
</feature>
<dbReference type="GO" id="GO:0000076">
    <property type="term" value="P:DNA replication checkpoint signaling"/>
    <property type="evidence" value="ECO:0007669"/>
    <property type="project" value="UniProtKB-UniRule"/>
</dbReference>
<accession>A0A6A0AI32</accession>
<sequence>MGIFDDDDDLQMDAMDASDDDVRQAHNAQLSCSQAPGANAKKTDQSKPAAIHPGPGPPEAAVKKRVAKPRPKLTIDVLTGEHGFANVFHKFPVVFRSQFRGKGHEVSDLQRLLEMYSRWQQRVFPHCAFDDFVTRLEKLSSSHMLKASLEA</sequence>
<dbReference type="Proteomes" id="UP000485058">
    <property type="component" value="Unassembled WGS sequence"/>
</dbReference>
<evidence type="ECO:0000256" key="6">
    <source>
        <dbReference type="RuleBase" id="RU366049"/>
    </source>
</evidence>